<reference evidence="6" key="1">
    <citation type="submission" date="2016-03" db="EMBL/GenBank/DDBJ databases">
        <authorList>
            <person name="Ploux O."/>
        </authorList>
    </citation>
    <scope>NUCLEOTIDE SEQUENCE [LARGE SCALE GENOMIC DNA]</scope>
    <source>
        <strain evidence="6">BS258</strain>
    </source>
</reference>
<dbReference type="PANTHER" id="PTHR30290">
    <property type="entry name" value="PERIPLASMIC BINDING COMPONENT OF ABC TRANSPORTER"/>
    <property type="match status" value="1"/>
</dbReference>
<accession>A0A144M9X5</accession>
<organism evidence="5 6">
    <name type="scientific">Brevibacterium linens</name>
    <dbReference type="NCBI Taxonomy" id="1703"/>
    <lineage>
        <taxon>Bacteria</taxon>
        <taxon>Bacillati</taxon>
        <taxon>Actinomycetota</taxon>
        <taxon>Actinomycetes</taxon>
        <taxon>Micrococcales</taxon>
        <taxon>Brevibacteriaceae</taxon>
        <taxon>Brevibacterium</taxon>
    </lineage>
</organism>
<dbReference type="InterPro" id="IPR039424">
    <property type="entry name" value="SBP_5"/>
</dbReference>
<dbReference type="GO" id="GO:0015833">
    <property type="term" value="P:peptide transport"/>
    <property type="evidence" value="ECO:0007669"/>
    <property type="project" value="TreeGrafter"/>
</dbReference>
<dbReference type="EMBL" id="CP014869">
    <property type="protein sequence ID" value="AMT92826.1"/>
    <property type="molecule type" value="Genomic_DNA"/>
</dbReference>
<evidence type="ECO:0000256" key="2">
    <source>
        <dbReference type="ARBA" id="ARBA00022448"/>
    </source>
</evidence>
<dbReference type="SUPFAM" id="SSF53850">
    <property type="entry name" value="Periplasmic binding protein-like II"/>
    <property type="match status" value="1"/>
</dbReference>
<feature type="domain" description="Solute-binding protein family 5" evidence="4">
    <location>
        <begin position="88"/>
        <end position="430"/>
    </location>
</feature>
<keyword evidence="2" id="KW-0813">Transport</keyword>
<evidence type="ECO:0000313" key="5">
    <source>
        <dbReference type="EMBL" id="AMT92826.1"/>
    </source>
</evidence>
<dbReference type="Gene3D" id="3.90.76.10">
    <property type="entry name" value="Dipeptide-binding Protein, Domain 1"/>
    <property type="match status" value="1"/>
</dbReference>
<dbReference type="AlphaFoldDB" id="A0A144M9X5"/>
<dbReference type="Gene3D" id="3.10.105.10">
    <property type="entry name" value="Dipeptide-binding Protein, Domain 3"/>
    <property type="match status" value="1"/>
</dbReference>
<protein>
    <recommendedName>
        <fullName evidence="4">Solute-binding protein family 5 domain-containing protein</fullName>
    </recommendedName>
</protein>
<dbReference type="PANTHER" id="PTHR30290:SF9">
    <property type="entry name" value="OLIGOPEPTIDE-BINDING PROTEIN APPA"/>
    <property type="match status" value="1"/>
</dbReference>
<dbReference type="Pfam" id="PF00496">
    <property type="entry name" value="SBP_bac_5"/>
    <property type="match status" value="1"/>
</dbReference>
<evidence type="ECO:0000313" key="6">
    <source>
        <dbReference type="Proteomes" id="UP000075950"/>
    </source>
</evidence>
<dbReference type="GO" id="GO:1904680">
    <property type="term" value="F:peptide transmembrane transporter activity"/>
    <property type="evidence" value="ECO:0007669"/>
    <property type="project" value="TreeGrafter"/>
</dbReference>
<keyword evidence="3" id="KW-0732">Signal</keyword>
<evidence type="ECO:0000256" key="3">
    <source>
        <dbReference type="ARBA" id="ARBA00022729"/>
    </source>
</evidence>
<comment type="similarity">
    <text evidence="1">Belongs to the bacterial solute-binding protein 5 family.</text>
</comment>
<evidence type="ECO:0000256" key="1">
    <source>
        <dbReference type="ARBA" id="ARBA00005695"/>
    </source>
</evidence>
<evidence type="ECO:0000259" key="4">
    <source>
        <dbReference type="Pfam" id="PF00496"/>
    </source>
</evidence>
<proteinExistence type="inferred from homology"/>
<gene>
    <name evidence="5" type="ORF">A2T55_02635</name>
</gene>
<name>A0A144M9X5_BRELN</name>
<dbReference type="Proteomes" id="UP000075950">
    <property type="component" value="Chromosome"/>
</dbReference>
<dbReference type="KEGG" id="bly:A2T55_02635"/>
<dbReference type="Gene3D" id="3.40.190.10">
    <property type="entry name" value="Periplasmic binding protein-like II"/>
    <property type="match status" value="1"/>
</dbReference>
<dbReference type="InterPro" id="IPR000914">
    <property type="entry name" value="SBP_5_dom"/>
</dbReference>
<sequence length="543" mass="58417">MEERTAAAAVGTRMRTRKITAVMAGIGALSLVLSGCEAPSGGDSELVIGTENLGGYNPVNGYSVDGNSPFYDGLLRLQEDSGSGEMPELAPALAAEDPKPNDDSTKWTVKLRNDVTFSDGSDFDAKDVAATYEAIVDPEVASEYVDAFRMIKTVKTPDDHTVVFELDEPTPTFTSRLAVGILPSEAIEEGTLAADWKVNSAPVGTGAYTLDSLTEDTAVLKARDDYWRTTPELKSVTLQAYADTSALAAAVKDGKVSGAAVPPRSVDQIKGDGQEIFTARTADWRGLTLPSDNPFTKDATVRKALNLAIDREKLVDEVLAGHGTPASTPVGEFYGDAYDPDAEFDFDLDAAKKLLDEAGWKVGSDGVRARDGKKAVIDVTYPAGDTVRGDIAAEISAQLEELGVTLEIKGQEWDDIEKDLAGQAIVYAGGEQPYNIDHQIRASLHTQTKTSGVFDNPANMAVPGGDELLDHAAVETDEAKADADYREVQSKYIDAPSYLIVAFLEHTYVADTEGWDIPDTTFEPHVHGSDWGPWWNLADWKKN</sequence>